<dbReference type="GeneID" id="20219643"/>
<feature type="compositionally biased region" description="Low complexity" evidence="7">
    <location>
        <begin position="1"/>
        <end position="14"/>
    </location>
</feature>
<dbReference type="eggNOG" id="KOG0595">
    <property type="taxonomic scope" value="Eukaryota"/>
</dbReference>
<dbReference type="CDD" id="cd14009">
    <property type="entry name" value="STKc_ATG1_ULK_like"/>
    <property type="match status" value="1"/>
</dbReference>
<evidence type="ECO:0000256" key="3">
    <source>
        <dbReference type="ARBA" id="ARBA00022777"/>
    </source>
</evidence>
<feature type="binding site" evidence="5">
    <location>
        <position position="60"/>
    </location>
    <ligand>
        <name>ATP</name>
        <dbReference type="ChEBI" id="CHEBI:30616"/>
    </ligand>
</feature>
<dbReference type="Gene3D" id="1.10.510.10">
    <property type="entry name" value="Transferase(Phosphotransferase) domain 1"/>
    <property type="match status" value="1"/>
</dbReference>
<accession>F0Y2B1</accession>
<comment type="similarity">
    <text evidence="6">Belongs to the protein kinase superfamily.</text>
</comment>
<protein>
    <recommendedName>
        <fullName evidence="8">Protein kinase domain-containing protein</fullName>
    </recommendedName>
</protein>
<dbReference type="GO" id="GO:0005829">
    <property type="term" value="C:cytosol"/>
    <property type="evidence" value="ECO:0007669"/>
    <property type="project" value="TreeGrafter"/>
</dbReference>
<evidence type="ECO:0000256" key="5">
    <source>
        <dbReference type="PROSITE-ProRule" id="PRU10141"/>
    </source>
</evidence>
<feature type="non-terminal residue" evidence="9">
    <location>
        <position position="288"/>
    </location>
</feature>
<dbReference type="InterPro" id="IPR017441">
    <property type="entry name" value="Protein_kinase_ATP_BS"/>
</dbReference>
<evidence type="ECO:0000313" key="10">
    <source>
        <dbReference type="Proteomes" id="UP000002729"/>
    </source>
</evidence>
<dbReference type="OMA" id="NGYPPFC"/>
<dbReference type="PROSITE" id="PS00107">
    <property type="entry name" value="PROTEIN_KINASE_ATP"/>
    <property type="match status" value="1"/>
</dbReference>
<dbReference type="GO" id="GO:0005776">
    <property type="term" value="C:autophagosome"/>
    <property type="evidence" value="ECO:0007669"/>
    <property type="project" value="TreeGrafter"/>
</dbReference>
<dbReference type="OrthoDB" id="346907at2759"/>
<dbReference type="InterPro" id="IPR011009">
    <property type="entry name" value="Kinase-like_dom_sf"/>
</dbReference>
<dbReference type="InParanoid" id="F0Y2B1"/>
<reference evidence="9 10" key="1">
    <citation type="journal article" date="2011" name="Proc. Natl. Acad. Sci. U.S.A.">
        <title>Niche of harmful alga Aureococcus anophagefferens revealed through ecogenomics.</title>
        <authorList>
            <person name="Gobler C.J."/>
            <person name="Berry D.L."/>
            <person name="Dyhrman S.T."/>
            <person name="Wilhelm S.W."/>
            <person name="Salamov A."/>
            <person name="Lobanov A.V."/>
            <person name="Zhang Y."/>
            <person name="Collier J.L."/>
            <person name="Wurch L.L."/>
            <person name="Kustka A.B."/>
            <person name="Dill B.D."/>
            <person name="Shah M."/>
            <person name="VerBerkmoes N.C."/>
            <person name="Kuo A."/>
            <person name="Terry A."/>
            <person name="Pangilinan J."/>
            <person name="Lindquist E.A."/>
            <person name="Lucas S."/>
            <person name="Paulsen I.T."/>
            <person name="Hattenrath-Lehmann T.K."/>
            <person name="Talmage S.C."/>
            <person name="Walker E.A."/>
            <person name="Koch F."/>
            <person name="Burson A.M."/>
            <person name="Marcoval M.A."/>
            <person name="Tang Y.Z."/>
            <person name="Lecleir G.R."/>
            <person name="Coyne K.J."/>
            <person name="Berg G.M."/>
            <person name="Bertrand E.M."/>
            <person name="Saito M.A."/>
            <person name="Gladyshev V.N."/>
            <person name="Grigoriev I.V."/>
        </authorList>
    </citation>
    <scope>NUCLEOTIDE SEQUENCE [LARGE SCALE GENOMIC DNA]</scope>
    <source>
        <strain evidence="10">CCMP 1984</strain>
    </source>
</reference>
<feature type="region of interest" description="Disordered" evidence="7">
    <location>
        <begin position="1"/>
        <end position="21"/>
    </location>
</feature>
<keyword evidence="4 5" id="KW-0067">ATP-binding</keyword>
<name>F0Y2B1_AURAN</name>
<keyword evidence="3" id="KW-0418">Kinase</keyword>
<keyword evidence="6" id="KW-0723">Serine/threonine-protein kinase</keyword>
<dbReference type="GO" id="GO:0004674">
    <property type="term" value="F:protein serine/threonine kinase activity"/>
    <property type="evidence" value="ECO:0007669"/>
    <property type="project" value="UniProtKB-KW"/>
</dbReference>
<keyword evidence="1" id="KW-0808">Transferase</keyword>
<dbReference type="GO" id="GO:0000407">
    <property type="term" value="C:phagophore assembly site"/>
    <property type="evidence" value="ECO:0007669"/>
    <property type="project" value="TreeGrafter"/>
</dbReference>
<evidence type="ECO:0000256" key="6">
    <source>
        <dbReference type="RuleBase" id="RU000304"/>
    </source>
</evidence>
<dbReference type="EMBL" id="GL833123">
    <property type="protein sequence ID" value="EGB11104.1"/>
    <property type="molecule type" value="Genomic_DNA"/>
</dbReference>
<dbReference type="KEGG" id="aaf:AURANDRAFT_22645"/>
<dbReference type="InterPro" id="IPR008271">
    <property type="entry name" value="Ser/Thr_kinase_AS"/>
</dbReference>
<dbReference type="FunFam" id="1.10.510.10:FF:000571">
    <property type="entry name" value="Maternal embryonic leucine zipper kinase"/>
    <property type="match status" value="1"/>
</dbReference>
<dbReference type="InterPro" id="IPR000719">
    <property type="entry name" value="Prot_kinase_dom"/>
</dbReference>
<dbReference type="SUPFAM" id="SSF56112">
    <property type="entry name" value="Protein kinase-like (PK-like)"/>
    <property type="match status" value="1"/>
</dbReference>
<dbReference type="SMART" id="SM00220">
    <property type="entry name" value="S_TKc"/>
    <property type="match status" value="1"/>
</dbReference>
<evidence type="ECO:0000256" key="4">
    <source>
        <dbReference type="ARBA" id="ARBA00022840"/>
    </source>
</evidence>
<sequence length="288" mass="32083">MAAAPRAAPTGTPTDEAEVPHDIGSGYVIERKLGIGSYATVWLARTTASETAQSTVVAVKAIERSRLTKKLQENLESEIAILRDFSHPHLVGFVELRKRPAKIFLVLEYLAGGDLQKFIKARKRLKEPVARRFLGHLASGLKFLWSKNLIHRDLKPQNLLLTDFSDDGFLKIADFGFARHLETAALAETLCGSPLYMAPEILSFKRYDAKADLWSVGAVLFEMLAGEPPFSGRDHRELLKNIKRKALRLPRDVAVSGECLKVLQILLKRDPIARCAFEEFFANAFVSG</sequence>
<dbReference type="AlphaFoldDB" id="F0Y2B1"/>
<keyword evidence="10" id="KW-1185">Reference proteome</keyword>
<dbReference type="PROSITE" id="PS00108">
    <property type="entry name" value="PROTEIN_KINASE_ST"/>
    <property type="match status" value="1"/>
</dbReference>
<feature type="domain" description="Protein kinase" evidence="8">
    <location>
        <begin position="27"/>
        <end position="286"/>
    </location>
</feature>
<evidence type="ECO:0000256" key="1">
    <source>
        <dbReference type="ARBA" id="ARBA00022679"/>
    </source>
</evidence>
<gene>
    <name evidence="9" type="ORF">AURANDRAFT_22645</name>
</gene>
<dbReference type="GO" id="GO:0000045">
    <property type="term" value="P:autophagosome assembly"/>
    <property type="evidence" value="ECO:0007669"/>
    <property type="project" value="TreeGrafter"/>
</dbReference>
<evidence type="ECO:0000313" key="9">
    <source>
        <dbReference type="EMBL" id="EGB11104.1"/>
    </source>
</evidence>
<dbReference type="PANTHER" id="PTHR24348:SF22">
    <property type="entry name" value="NON-SPECIFIC SERINE_THREONINE PROTEIN KINASE"/>
    <property type="match status" value="1"/>
</dbReference>
<evidence type="ECO:0000259" key="8">
    <source>
        <dbReference type="PROSITE" id="PS50011"/>
    </source>
</evidence>
<dbReference type="Pfam" id="PF00069">
    <property type="entry name" value="Pkinase"/>
    <property type="match status" value="1"/>
</dbReference>
<dbReference type="PROSITE" id="PS50011">
    <property type="entry name" value="PROTEIN_KINASE_DOM"/>
    <property type="match status" value="1"/>
</dbReference>
<dbReference type="InterPro" id="IPR045269">
    <property type="entry name" value="Atg1-like"/>
</dbReference>
<dbReference type="PANTHER" id="PTHR24348">
    <property type="entry name" value="SERINE/THREONINE-PROTEIN KINASE UNC-51-RELATED"/>
    <property type="match status" value="1"/>
</dbReference>
<evidence type="ECO:0000256" key="2">
    <source>
        <dbReference type="ARBA" id="ARBA00022741"/>
    </source>
</evidence>
<dbReference type="GO" id="GO:0005524">
    <property type="term" value="F:ATP binding"/>
    <property type="evidence" value="ECO:0007669"/>
    <property type="project" value="UniProtKB-UniRule"/>
</dbReference>
<dbReference type="Proteomes" id="UP000002729">
    <property type="component" value="Unassembled WGS sequence"/>
</dbReference>
<organism evidence="10">
    <name type="scientific">Aureococcus anophagefferens</name>
    <name type="common">Harmful bloom alga</name>
    <dbReference type="NCBI Taxonomy" id="44056"/>
    <lineage>
        <taxon>Eukaryota</taxon>
        <taxon>Sar</taxon>
        <taxon>Stramenopiles</taxon>
        <taxon>Ochrophyta</taxon>
        <taxon>Pelagophyceae</taxon>
        <taxon>Pelagomonadales</taxon>
        <taxon>Pelagomonadaceae</taxon>
        <taxon>Aureococcus</taxon>
    </lineage>
</organism>
<dbReference type="GO" id="GO:0016020">
    <property type="term" value="C:membrane"/>
    <property type="evidence" value="ECO:0007669"/>
    <property type="project" value="TreeGrafter"/>
</dbReference>
<keyword evidence="2 5" id="KW-0547">Nucleotide-binding</keyword>
<dbReference type="GO" id="GO:0010506">
    <property type="term" value="P:regulation of autophagy"/>
    <property type="evidence" value="ECO:0007669"/>
    <property type="project" value="InterPro"/>
</dbReference>
<dbReference type="RefSeq" id="XP_009034654.1">
    <property type="nucleotide sequence ID" value="XM_009036406.1"/>
</dbReference>
<evidence type="ECO:0000256" key="7">
    <source>
        <dbReference type="SAM" id="MobiDB-lite"/>
    </source>
</evidence>
<proteinExistence type="inferred from homology"/>